<protein>
    <recommendedName>
        <fullName evidence="4">Large ribosomal subunit protein bL17m</fullName>
    </recommendedName>
    <alternativeName>
        <fullName evidence="5">39S ribosomal protein L17, mitochondrial</fullName>
    </alternativeName>
</protein>
<sequence length="177" mass="19866">MAAPPLKLAHRILPKSNKLRNIREVPGRIEKLQKTIGALLKYERIELNAGRAGEARDHAERLIQDAIIYGPSHARTMEIVNFWVPEKQLVHKLFKVIAPRLQNEVSGFTNMWTLADPPKESYDQGGPPSVYYFFDWVALEIKGNPLPPIPRSAAVNKHLYLPNVLLSAAAAATKSQE</sequence>
<dbReference type="Pfam" id="PF01196">
    <property type="entry name" value="Ribosomal_L17"/>
    <property type="match status" value="1"/>
</dbReference>
<evidence type="ECO:0000256" key="2">
    <source>
        <dbReference type="ARBA" id="ARBA00022980"/>
    </source>
</evidence>
<dbReference type="FunCoup" id="A0A1V9XKX4">
    <property type="interactions" value="932"/>
</dbReference>
<gene>
    <name evidence="6" type="ORF">BIW11_09241</name>
</gene>
<evidence type="ECO:0000256" key="1">
    <source>
        <dbReference type="ARBA" id="ARBA00008777"/>
    </source>
</evidence>
<dbReference type="GO" id="GO:0005762">
    <property type="term" value="C:mitochondrial large ribosomal subunit"/>
    <property type="evidence" value="ECO:0007669"/>
    <property type="project" value="TreeGrafter"/>
</dbReference>
<evidence type="ECO:0000256" key="5">
    <source>
        <dbReference type="ARBA" id="ARBA00035413"/>
    </source>
</evidence>
<dbReference type="FunFam" id="3.90.1030.10:FF:000009">
    <property type="entry name" value="39S ribosomal protein L17, mitochondrial"/>
    <property type="match status" value="1"/>
</dbReference>
<comment type="similarity">
    <text evidence="1">Belongs to the bacterial ribosomal protein bL17 family.</text>
</comment>
<evidence type="ECO:0000313" key="6">
    <source>
        <dbReference type="EMBL" id="OQR74190.1"/>
    </source>
</evidence>
<keyword evidence="2 6" id="KW-0689">Ribosomal protein</keyword>
<dbReference type="SUPFAM" id="SSF64263">
    <property type="entry name" value="Prokaryotic ribosomal protein L17"/>
    <property type="match status" value="1"/>
</dbReference>
<dbReference type="PANTHER" id="PTHR14413">
    <property type="entry name" value="RIBOSOMAL PROTEIN L17"/>
    <property type="match status" value="1"/>
</dbReference>
<dbReference type="OrthoDB" id="275000at2759"/>
<dbReference type="AlphaFoldDB" id="A0A1V9XKX4"/>
<dbReference type="GO" id="GO:0003735">
    <property type="term" value="F:structural constituent of ribosome"/>
    <property type="evidence" value="ECO:0007669"/>
    <property type="project" value="InterPro"/>
</dbReference>
<evidence type="ECO:0000256" key="3">
    <source>
        <dbReference type="ARBA" id="ARBA00023274"/>
    </source>
</evidence>
<dbReference type="EMBL" id="MNPL01008528">
    <property type="protein sequence ID" value="OQR74190.1"/>
    <property type="molecule type" value="Genomic_DNA"/>
</dbReference>
<dbReference type="Proteomes" id="UP000192247">
    <property type="component" value="Unassembled WGS sequence"/>
</dbReference>
<dbReference type="InterPro" id="IPR000456">
    <property type="entry name" value="Ribosomal_bL17"/>
</dbReference>
<dbReference type="InParanoid" id="A0A1V9XKX4"/>
<dbReference type="InterPro" id="IPR036373">
    <property type="entry name" value="Ribosomal_bL17_sf"/>
</dbReference>
<dbReference type="GO" id="GO:0006412">
    <property type="term" value="P:translation"/>
    <property type="evidence" value="ECO:0007669"/>
    <property type="project" value="InterPro"/>
</dbReference>
<dbReference type="PANTHER" id="PTHR14413:SF16">
    <property type="entry name" value="LARGE RIBOSOMAL SUBUNIT PROTEIN BL17M"/>
    <property type="match status" value="1"/>
</dbReference>
<evidence type="ECO:0000256" key="4">
    <source>
        <dbReference type="ARBA" id="ARBA00035290"/>
    </source>
</evidence>
<comment type="caution">
    <text evidence="6">The sequence shown here is derived from an EMBL/GenBank/DDBJ whole genome shotgun (WGS) entry which is preliminary data.</text>
</comment>
<accession>A0A1V9XKX4</accession>
<dbReference type="STRING" id="418985.A0A1V9XKX4"/>
<organism evidence="6 7">
    <name type="scientific">Tropilaelaps mercedesae</name>
    <dbReference type="NCBI Taxonomy" id="418985"/>
    <lineage>
        <taxon>Eukaryota</taxon>
        <taxon>Metazoa</taxon>
        <taxon>Ecdysozoa</taxon>
        <taxon>Arthropoda</taxon>
        <taxon>Chelicerata</taxon>
        <taxon>Arachnida</taxon>
        <taxon>Acari</taxon>
        <taxon>Parasitiformes</taxon>
        <taxon>Mesostigmata</taxon>
        <taxon>Gamasina</taxon>
        <taxon>Dermanyssoidea</taxon>
        <taxon>Laelapidae</taxon>
        <taxon>Tropilaelaps</taxon>
    </lineage>
</organism>
<reference evidence="6 7" key="1">
    <citation type="journal article" date="2017" name="Gigascience">
        <title>Draft genome of the honey bee ectoparasitic mite, Tropilaelaps mercedesae, is shaped by the parasitic life history.</title>
        <authorList>
            <person name="Dong X."/>
            <person name="Armstrong S.D."/>
            <person name="Xia D."/>
            <person name="Makepeace B.L."/>
            <person name="Darby A.C."/>
            <person name="Kadowaki T."/>
        </authorList>
    </citation>
    <scope>NUCLEOTIDE SEQUENCE [LARGE SCALE GENOMIC DNA]</scope>
    <source>
        <strain evidence="6">Wuxi-XJTLU</strain>
    </source>
</reference>
<evidence type="ECO:0000313" key="7">
    <source>
        <dbReference type="Proteomes" id="UP000192247"/>
    </source>
</evidence>
<dbReference type="Gene3D" id="3.90.1030.10">
    <property type="entry name" value="Ribosomal protein L17"/>
    <property type="match status" value="1"/>
</dbReference>
<proteinExistence type="inferred from homology"/>
<keyword evidence="3" id="KW-0687">Ribonucleoprotein</keyword>
<name>A0A1V9XKX4_9ACAR</name>
<keyword evidence="7" id="KW-1185">Reference proteome</keyword>